<dbReference type="Proteomes" id="UP000321525">
    <property type="component" value="Unassembled WGS sequence"/>
</dbReference>
<reference evidence="2 4" key="1">
    <citation type="submission" date="2019-07" db="EMBL/GenBank/DDBJ databases">
        <title>Genomes of sea-ice associated Colwellia species.</title>
        <authorList>
            <person name="Bowman J.P."/>
        </authorList>
    </citation>
    <scope>NUCLEOTIDE SEQUENCE [LARGE SCALE GENOMIC DNA]</scope>
    <source>
        <strain evidence="1 3">ACAM 607</strain>
        <strain evidence="2 4">IC036</strain>
    </source>
</reference>
<dbReference type="EMBL" id="VOLR01000017">
    <property type="protein sequence ID" value="TWX57878.1"/>
    <property type="molecule type" value="Genomic_DNA"/>
</dbReference>
<comment type="caution">
    <text evidence="2">The sequence shown here is derived from an EMBL/GenBank/DDBJ whole genome shotgun (WGS) entry which is preliminary data.</text>
</comment>
<sequence length="89" mass="9777">MTLSLNTPLILVRKKETLTQYGLGRSTFHARINEGLITPAVSLGDRAVAWPAHETQQVIAAMVAGKTKDEIKALVIALVDERQNLLEKL</sequence>
<evidence type="ECO:0000313" key="2">
    <source>
        <dbReference type="EMBL" id="TWX67580.1"/>
    </source>
</evidence>
<dbReference type="EMBL" id="VOLQ01000013">
    <property type="protein sequence ID" value="TWX67580.1"/>
    <property type="molecule type" value="Genomic_DNA"/>
</dbReference>
<evidence type="ECO:0000313" key="4">
    <source>
        <dbReference type="Proteomes" id="UP000321917"/>
    </source>
</evidence>
<proteinExistence type="predicted"/>
<name>A0A5C6QFR5_9GAMM</name>
<dbReference type="InterPro" id="IPR010260">
    <property type="entry name" value="AlpA"/>
</dbReference>
<dbReference type="OrthoDB" id="8455288at2"/>
<dbReference type="AlphaFoldDB" id="A0A5C6QFR5"/>
<evidence type="ECO:0000313" key="1">
    <source>
        <dbReference type="EMBL" id="TWX57878.1"/>
    </source>
</evidence>
<protein>
    <submittedName>
        <fullName evidence="2">AlpA family phage regulatory protein</fullName>
    </submittedName>
</protein>
<dbReference type="Proteomes" id="UP000321917">
    <property type="component" value="Unassembled WGS sequence"/>
</dbReference>
<accession>A0A5C6QFR5</accession>
<keyword evidence="3" id="KW-1185">Reference proteome</keyword>
<evidence type="ECO:0000313" key="3">
    <source>
        <dbReference type="Proteomes" id="UP000321525"/>
    </source>
</evidence>
<gene>
    <name evidence="1" type="ORF">ESZ26_13015</name>
    <name evidence="2" type="ORF">ESZ27_08885</name>
</gene>
<organism evidence="2 4">
    <name type="scientific">Colwellia hornerae</name>
    <dbReference type="NCBI Taxonomy" id="89402"/>
    <lineage>
        <taxon>Bacteria</taxon>
        <taxon>Pseudomonadati</taxon>
        <taxon>Pseudomonadota</taxon>
        <taxon>Gammaproteobacteria</taxon>
        <taxon>Alteromonadales</taxon>
        <taxon>Colwelliaceae</taxon>
        <taxon>Colwellia</taxon>
    </lineage>
</organism>
<dbReference type="RefSeq" id="WP_146799906.1">
    <property type="nucleotide sequence ID" value="NZ_VOLP01000016.1"/>
</dbReference>
<dbReference type="Pfam" id="PF05930">
    <property type="entry name" value="Phage_AlpA"/>
    <property type="match status" value="1"/>
</dbReference>